<keyword evidence="3 6" id="KW-0378">Hydrolase</keyword>
<dbReference type="InterPro" id="IPR011650">
    <property type="entry name" value="Peptidase_M20_dimer"/>
</dbReference>
<dbReference type="InterPro" id="IPR002933">
    <property type="entry name" value="Peptidase_M20"/>
</dbReference>
<sequence>MSSSISDLLASKTLDLEPYEQLYKHYHSHPELSNQEKETAATTAKHLSKLADFKITTGIGGHGFAGVLHNGSGPTVLLRADMDALPVKELTNLPYASTVTQVSERTGEESPVMHACGHDMHITCLLAAAEHLYALRSSWSGTLVVLFQPAEERGTGAQAMVDDGLYDKEKHNIPVPDYVLGQHVMALPAGKIGSRVGTIMAAADSFKVTVFGRGGHGSMPHRTIDPVMMASNIVVRLQNIVSRETDPSDMAVVTVGYLRGGHTENIIVDHAELGIDIRTINTATRERVIASLKRIVHAEYIASGAEKEPTIEETRFFPQTYNDEDMEGKLAGSFGEFFGEAFDPQIARTNASEDVSILASSQGKPSLFWFFGGTEPEFYAQKEREGRLIEDIPQNHSSGFAPVIQPTLKIGVDALCVAALTFLTRK</sequence>
<reference evidence="6 7" key="1">
    <citation type="submission" date="2016-05" db="EMBL/GenBank/DDBJ databases">
        <title>Comparative analysis of secretome profiles of manganese(II)-oxidizing ascomycete fungi.</title>
        <authorList>
            <consortium name="DOE Joint Genome Institute"/>
            <person name="Zeiner C.A."/>
            <person name="Purvine S.O."/>
            <person name="Zink E.M."/>
            <person name="Wu S."/>
            <person name="Pasa-Tolic L."/>
            <person name="Chaput D.L."/>
            <person name="Haridas S."/>
            <person name="Grigoriev I.V."/>
            <person name="Santelli C.M."/>
            <person name="Hansel C.M."/>
        </authorList>
    </citation>
    <scope>NUCLEOTIDE SEQUENCE [LARGE SCALE GENOMIC DNA]</scope>
    <source>
        <strain evidence="6 7">AP3s5-JAC2a</strain>
    </source>
</reference>
<proteinExistence type="inferred from homology"/>
<feature type="binding site" evidence="4">
    <location>
        <position position="152"/>
    </location>
    <ligand>
        <name>Mn(2+)</name>
        <dbReference type="ChEBI" id="CHEBI:29035"/>
        <label>2</label>
    </ligand>
</feature>
<accession>A0A177CIT7</accession>
<dbReference type="InterPro" id="IPR017439">
    <property type="entry name" value="Amidohydrolase"/>
</dbReference>
<dbReference type="NCBIfam" id="TIGR01891">
    <property type="entry name" value="amidohydrolases"/>
    <property type="match status" value="1"/>
</dbReference>
<dbReference type="Pfam" id="PF07687">
    <property type="entry name" value="M20_dimer"/>
    <property type="match status" value="1"/>
</dbReference>
<dbReference type="PANTHER" id="PTHR11014">
    <property type="entry name" value="PEPTIDASE M20 FAMILY MEMBER"/>
    <property type="match status" value="1"/>
</dbReference>
<dbReference type="SUPFAM" id="SSF55031">
    <property type="entry name" value="Bacterial exopeptidase dimerisation domain"/>
    <property type="match status" value="1"/>
</dbReference>
<evidence type="ECO:0000256" key="3">
    <source>
        <dbReference type="ARBA" id="ARBA00022801"/>
    </source>
</evidence>
<dbReference type="OrthoDB" id="6119954at2759"/>
<keyword evidence="4" id="KW-0464">Manganese</keyword>
<dbReference type="EMBL" id="KV441551">
    <property type="protein sequence ID" value="OAG07226.1"/>
    <property type="molecule type" value="Genomic_DNA"/>
</dbReference>
<evidence type="ECO:0000259" key="5">
    <source>
        <dbReference type="Pfam" id="PF07687"/>
    </source>
</evidence>
<evidence type="ECO:0000256" key="1">
    <source>
        <dbReference type="ARBA" id="ARBA00006153"/>
    </source>
</evidence>
<evidence type="ECO:0000256" key="4">
    <source>
        <dbReference type="PIRSR" id="PIRSR005962-1"/>
    </source>
</evidence>
<feature type="binding site" evidence="4">
    <location>
        <position position="183"/>
    </location>
    <ligand>
        <name>Mn(2+)</name>
        <dbReference type="ChEBI" id="CHEBI:29035"/>
        <label>2</label>
    </ligand>
</feature>
<dbReference type="InterPro" id="IPR036264">
    <property type="entry name" value="Bact_exopeptidase_dim_dom"/>
</dbReference>
<dbReference type="Proteomes" id="UP000077069">
    <property type="component" value="Unassembled WGS sequence"/>
</dbReference>
<gene>
    <name evidence="6" type="ORF">CC84DRAFT_1163444</name>
</gene>
<name>A0A177CIT7_9PLEO</name>
<feature type="binding site" evidence="4">
    <location>
        <position position="118"/>
    </location>
    <ligand>
        <name>Mn(2+)</name>
        <dbReference type="ChEBI" id="CHEBI:29035"/>
        <label>2</label>
    </ligand>
</feature>
<feature type="binding site" evidence="4">
    <location>
        <position position="116"/>
    </location>
    <ligand>
        <name>Mn(2+)</name>
        <dbReference type="ChEBI" id="CHEBI:29035"/>
        <label>2</label>
    </ligand>
</feature>
<evidence type="ECO:0000313" key="6">
    <source>
        <dbReference type="EMBL" id="OAG07226.1"/>
    </source>
</evidence>
<keyword evidence="7" id="KW-1185">Reference proteome</keyword>
<dbReference type="GO" id="GO:0046872">
    <property type="term" value="F:metal ion binding"/>
    <property type="evidence" value="ECO:0007669"/>
    <property type="project" value="UniProtKB-KW"/>
</dbReference>
<dbReference type="PANTHER" id="PTHR11014:SF63">
    <property type="entry name" value="METALLOPEPTIDASE, PUTATIVE (AFU_ORTHOLOGUE AFUA_6G09600)-RELATED"/>
    <property type="match status" value="1"/>
</dbReference>
<dbReference type="Gene3D" id="3.30.70.360">
    <property type="match status" value="1"/>
</dbReference>
<protein>
    <submittedName>
        <fullName evidence="6">Putative amidohydrolase</fullName>
    </submittedName>
</protein>
<evidence type="ECO:0000256" key="2">
    <source>
        <dbReference type="ARBA" id="ARBA00006247"/>
    </source>
</evidence>
<dbReference type="RefSeq" id="XP_018037591.1">
    <property type="nucleotide sequence ID" value="XM_018178265.1"/>
</dbReference>
<comment type="similarity">
    <text evidence="1">Belongs to the peptidase M20 family.</text>
</comment>
<feature type="domain" description="Peptidase M20 dimerisation" evidence="5">
    <location>
        <begin position="205"/>
        <end position="300"/>
    </location>
</feature>
<dbReference type="AlphaFoldDB" id="A0A177CIT7"/>
<comment type="cofactor">
    <cofactor evidence="4">
        <name>Mn(2+)</name>
        <dbReference type="ChEBI" id="CHEBI:29035"/>
    </cofactor>
    <text evidence="4">The Mn(2+) ion enhances activity.</text>
</comment>
<dbReference type="GeneID" id="28761751"/>
<dbReference type="PIRSF" id="PIRSF005962">
    <property type="entry name" value="Pept_M20D_amidohydro"/>
    <property type="match status" value="1"/>
</dbReference>
<dbReference type="GO" id="GO:0016787">
    <property type="term" value="F:hydrolase activity"/>
    <property type="evidence" value="ECO:0007669"/>
    <property type="project" value="UniProtKB-KW"/>
</dbReference>
<dbReference type="SUPFAM" id="SSF53187">
    <property type="entry name" value="Zn-dependent exopeptidases"/>
    <property type="match status" value="1"/>
</dbReference>
<comment type="similarity">
    <text evidence="2">Belongs to the peptidase M20A family.</text>
</comment>
<dbReference type="FunFam" id="3.30.70.360:FF:000001">
    <property type="entry name" value="N-acetyldiaminopimelate deacetylase"/>
    <property type="match status" value="1"/>
</dbReference>
<dbReference type="Pfam" id="PF01546">
    <property type="entry name" value="Peptidase_M20"/>
    <property type="match status" value="1"/>
</dbReference>
<dbReference type="Gene3D" id="3.40.630.10">
    <property type="entry name" value="Zn peptidases"/>
    <property type="match status" value="1"/>
</dbReference>
<organism evidence="6 7">
    <name type="scientific">Paraphaeosphaeria sporulosa</name>
    <dbReference type="NCBI Taxonomy" id="1460663"/>
    <lineage>
        <taxon>Eukaryota</taxon>
        <taxon>Fungi</taxon>
        <taxon>Dikarya</taxon>
        <taxon>Ascomycota</taxon>
        <taxon>Pezizomycotina</taxon>
        <taxon>Dothideomycetes</taxon>
        <taxon>Pleosporomycetidae</taxon>
        <taxon>Pleosporales</taxon>
        <taxon>Massarineae</taxon>
        <taxon>Didymosphaeriaceae</taxon>
        <taxon>Paraphaeosphaeria</taxon>
    </lineage>
</organism>
<keyword evidence="4" id="KW-0479">Metal-binding</keyword>
<dbReference type="InParanoid" id="A0A177CIT7"/>
<evidence type="ECO:0000313" key="7">
    <source>
        <dbReference type="Proteomes" id="UP000077069"/>
    </source>
</evidence>
<dbReference type="STRING" id="1460663.A0A177CIT7"/>